<accession>A0A2X4W052</accession>
<keyword evidence="2" id="KW-1185">Reference proteome</keyword>
<dbReference type="InterPro" id="IPR043519">
    <property type="entry name" value="NT_sf"/>
</dbReference>
<dbReference type="Proteomes" id="UP000249134">
    <property type="component" value="Chromosome 1"/>
</dbReference>
<sequence>MNKHIDLNLTNISKELKLILEIVKSENDDISKDWYVDIDWDLFLQLALHHRLYPLIYTKIMKMEGSRIPSYISQTLYKYYQKNTFRMLHLCGEMEKLGKLFNENEILLLFLKGPILADDLYGDISKRTSGDLDILISIENLDKANALLIDLGYEKDEYIHSVLNDWKWRHHHFTYYHPIQDTKIEIHWRLNPAPSKEPTFNELWVRKRKSLITSYPIYFMGNEDLFYFLVTHGARHGWSRLRWLVDIHQIVKKDLNWNALYHLFKKYQSRYIGGQSLILSAQLLNTTITTDMIPIIKGNRSKSLAQDVIFYLERMVNLHMEPVPVEIAKYHTKHLFSLMSSQQKFIYLLSVLHPYHTDVETLSLPKKLHFLYFPLRPFLWMWRKTRKHALS</sequence>
<gene>
    <name evidence="1" type="ORF">NCTC4824_01818</name>
</gene>
<reference evidence="1 2" key="1">
    <citation type="submission" date="2018-06" db="EMBL/GenBank/DDBJ databases">
        <authorList>
            <consortium name="Pathogen Informatics"/>
            <person name="Doyle S."/>
        </authorList>
    </citation>
    <scope>NUCLEOTIDE SEQUENCE [LARGE SCALE GENOMIC DNA]</scope>
    <source>
        <strain evidence="1 2">NCTC4824</strain>
    </source>
</reference>
<protein>
    <recommendedName>
        <fullName evidence="3">Renal dipeptidase</fullName>
    </recommendedName>
</protein>
<dbReference type="RefSeq" id="WP_066137571.1">
    <property type="nucleotide sequence ID" value="NZ_CBCSGM010000001.1"/>
</dbReference>
<dbReference type="SUPFAM" id="SSF81301">
    <property type="entry name" value="Nucleotidyltransferase"/>
    <property type="match status" value="1"/>
</dbReference>
<dbReference type="STRING" id="1348624.GCA_001591545_00894"/>
<dbReference type="InterPro" id="IPR039498">
    <property type="entry name" value="NTP_transf_5"/>
</dbReference>
<evidence type="ECO:0008006" key="3">
    <source>
        <dbReference type="Google" id="ProtNLM"/>
    </source>
</evidence>
<evidence type="ECO:0000313" key="2">
    <source>
        <dbReference type="Proteomes" id="UP000249134"/>
    </source>
</evidence>
<name>A0A2X4W052_LEDLE</name>
<dbReference type="Pfam" id="PF14907">
    <property type="entry name" value="NTP_transf_5"/>
    <property type="match status" value="1"/>
</dbReference>
<evidence type="ECO:0000313" key="1">
    <source>
        <dbReference type="EMBL" id="SQI56423.1"/>
    </source>
</evidence>
<dbReference type="EMBL" id="LS483476">
    <property type="protein sequence ID" value="SQI56423.1"/>
    <property type="molecule type" value="Genomic_DNA"/>
</dbReference>
<proteinExistence type="predicted"/>
<dbReference type="KEGG" id="blen:NCTC4824_01818"/>
<dbReference type="AlphaFoldDB" id="A0A2X4W052"/>
<organism evidence="1 2">
    <name type="scientific">Lederbergia lenta</name>
    <name type="common">Bacillus lentus</name>
    <dbReference type="NCBI Taxonomy" id="1467"/>
    <lineage>
        <taxon>Bacteria</taxon>
        <taxon>Bacillati</taxon>
        <taxon>Bacillota</taxon>
        <taxon>Bacilli</taxon>
        <taxon>Bacillales</taxon>
        <taxon>Bacillaceae</taxon>
        <taxon>Lederbergia</taxon>
    </lineage>
</organism>